<gene>
    <name evidence="6" type="ORF">CKY28_12485</name>
</gene>
<dbReference type="EMBL" id="NSLI01000004">
    <property type="protein sequence ID" value="PAX06886.1"/>
    <property type="molecule type" value="Genomic_DNA"/>
</dbReference>
<dbReference type="AlphaFoldDB" id="A0A2A2SCA0"/>
<evidence type="ECO:0000313" key="6">
    <source>
        <dbReference type="EMBL" id="PAX06886.1"/>
    </source>
</evidence>
<feature type="chain" id="PRO_5013059289" evidence="5">
    <location>
        <begin position="17"/>
        <end position="823"/>
    </location>
</feature>
<dbReference type="SUPFAM" id="SSF56935">
    <property type="entry name" value="Porins"/>
    <property type="match status" value="1"/>
</dbReference>
<evidence type="ECO:0000256" key="4">
    <source>
        <dbReference type="SAM" id="MobiDB-lite"/>
    </source>
</evidence>
<keyword evidence="6" id="KW-0675">Receptor</keyword>
<organism evidence="6 7">
    <name type="scientific">Sphingomonas lenta</name>
    <dbReference type="NCBI Taxonomy" id="1141887"/>
    <lineage>
        <taxon>Bacteria</taxon>
        <taxon>Pseudomonadati</taxon>
        <taxon>Pseudomonadota</taxon>
        <taxon>Alphaproteobacteria</taxon>
        <taxon>Sphingomonadales</taxon>
        <taxon>Sphingomonadaceae</taxon>
        <taxon>Sphingomonas</taxon>
    </lineage>
</organism>
<evidence type="ECO:0000256" key="3">
    <source>
        <dbReference type="ARBA" id="ARBA00023237"/>
    </source>
</evidence>
<dbReference type="Gene3D" id="2.170.130.10">
    <property type="entry name" value="TonB-dependent receptor, plug domain"/>
    <property type="match status" value="1"/>
</dbReference>
<dbReference type="Proteomes" id="UP000218151">
    <property type="component" value="Unassembled WGS sequence"/>
</dbReference>
<dbReference type="InterPro" id="IPR037066">
    <property type="entry name" value="Plug_dom_sf"/>
</dbReference>
<comment type="subcellular location">
    <subcellularLocation>
        <location evidence="1">Cell outer membrane</location>
    </subcellularLocation>
</comment>
<evidence type="ECO:0000313" key="7">
    <source>
        <dbReference type="Proteomes" id="UP000218151"/>
    </source>
</evidence>
<sequence>MVVTLSLLLSAAPLQAQQPTTPPVQEPTVQEPATEEAETDAEASEGEEIVVTGQREPGSVAGDIPPLQQIRPAEIRSYGVNTVEELLAELGPQTRSGRGGPPVVLVNGRRVSGFQEIRDIPTEAILRVDVLPEEVALRYGYRADQRVVNFVLRRRFRAVTAEADARVATEGGRVAPEAEVDFLTIRRDERLNLHLEGQFTDALTESERNVLSRNGDGSSGDPLRTLLPENRTVSTNAVYARPIGNVQASVNGQLEISDSTALFGAGLDGLALQQDSRTISGRLGTTLNGDIGSWRWNFTGAYDISDSETFTDVEGFAPNRADAVSSQGNASLLLNGTAFELPAGNISTSVRVGGSTLDFESRSFRFGNAVESRVSRDVGGARGNIDVPIASRSRDVLPFLGQLSVNANAEVERLSDFGTLWSIGYGANWSPLTGVRLIASVVDEQNAPSPQQLGNPVITTPNTRVFDYLRGETVAVESITGGNPLLRANDRSAFRLGLNLQPWSDKDLTFQADYNRIRIDDPIAGFPAATAEIAAAFPDRFTRDAEGRLTRLDARPINFDRQERSSIRYGFNFSKPLRSRVQRQLEAFRAGKGPNPFEGLRPSGGARRQAEAAADAQRPAGEAPRRGEGGQAGGQGAGPGGRFGGGRNFGGGGFGGRGGGGGGRLQFALFHTVNLTERVTVAEGGPVLDLLNGDAIGNNGGQPRHEVEGQAGYTNNGLGARLSLNFRSATEVQGGTAAAPETLEFGSLTTLNLRLFADLGARPEWVRRHPWMRGMRVTVGVDNLFNQRQEVLDQTGGTPINFQPALLDPLGRSVRVSLRKLFF</sequence>
<dbReference type="Gene3D" id="2.40.170.20">
    <property type="entry name" value="TonB-dependent receptor, beta-barrel domain"/>
    <property type="match status" value="1"/>
</dbReference>
<dbReference type="RefSeq" id="WP_095998712.1">
    <property type="nucleotide sequence ID" value="NZ_NSLI01000004.1"/>
</dbReference>
<keyword evidence="3" id="KW-0998">Cell outer membrane</keyword>
<feature type="signal peptide" evidence="5">
    <location>
        <begin position="1"/>
        <end position="16"/>
    </location>
</feature>
<reference evidence="7" key="1">
    <citation type="submission" date="2017-09" db="EMBL/GenBank/DDBJ databases">
        <authorList>
            <person name="Feng G."/>
            <person name="Zhu H."/>
        </authorList>
    </citation>
    <scope>NUCLEOTIDE SEQUENCE [LARGE SCALE GENOMIC DNA]</scope>
    <source>
        <strain evidence="7">1PNM-20</strain>
    </source>
</reference>
<accession>A0A2A2SCA0</accession>
<proteinExistence type="predicted"/>
<comment type="caution">
    <text evidence="6">The sequence shown here is derived from an EMBL/GenBank/DDBJ whole genome shotgun (WGS) entry which is preliminary data.</text>
</comment>
<keyword evidence="5" id="KW-0732">Signal</keyword>
<feature type="region of interest" description="Disordered" evidence="4">
    <location>
        <begin position="14"/>
        <end position="47"/>
    </location>
</feature>
<feature type="compositionally biased region" description="Acidic residues" evidence="4">
    <location>
        <begin position="33"/>
        <end position="47"/>
    </location>
</feature>
<dbReference type="PANTHER" id="PTHR47234:SF1">
    <property type="entry name" value="TONB-DEPENDENT RECEPTOR"/>
    <property type="match status" value="1"/>
</dbReference>
<evidence type="ECO:0000256" key="2">
    <source>
        <dbReference type="ARBA" id="ARBA00023136"/>
    </source>
</evidence>
<keyword evidence="7" id="KW-1185">Reference proteome</keyword>
<dbReference type="PANTHER" id="PTHR47234">
    <property type="match status" value="1"/>
</dbReference>
<dbReference type="InterPro" id="IPR036942">
    <property type="entry name" value="Beta-barrel_TonB_sf"/>
</dbReference>
<feature type="compositionally biased region" description="Gly residues" evidence="4">
    <location>
        <begin position="629"/>
        <end position="657"/>
    </location>
</feature>
<protein>
    <submittedName>
        <fullName evidence="6">TonB-dependent receptor</fullName>
    </submittedName>
</protein>
<keyword evidence="2" id="KW-0472">Membrane</keyword>
<dbReference type="GO" id="GO:0009279">
    <property type="term" value="C:cell outer membrane"/>
    <property type="evidence" value="ECO:0007669"/>
    <property type="project" value="UniProtKB-SubCell"/>
</dbReference>
<feature type="region of interest" description="Disordered" evidence="4">
    <location>
        <begin position="587"/>
        <end position="657"/>
    </location>
</feature>
<name>A0A2A2SCA0_9SPHN</name>
<evidence type="ECO:0000256" key="1">
    <source>
        <dbReference type="ARBA" id="ARBA00004442"/>
    </source>
</evidence>
<evidence type="ECO:0000256" key="5">
    <source>
        <dbReference type="SAM" id="SignalP"/>
    </source>
</evidence>
<feature type="compositionally biased region" description="Low complexity" evidence="4">
    <location>
        <begin position="604"/>
        <end position="622"/>
    </location>
</feature>